<evidence type="ECO:0000313" key="2">
    <source>
        <dbReference type="Proteomes" id="UP000630660"/>
    </source>
</evidence>
<protein>
    <submittedName>
        <fullName evidence="1">Uncharacterized protein</fullName>
    </submittedName>
</protein>
<gene>
    <name evidence="1" type="ORF">GF359_05010</name>
</gene>
<dbReference type="AlphaFoldDB" id="A0A9D5KAH1"/>
<proteinExistence type="predicted"/>
<accession>A0A9D5KAH1</accession>
<sequence>MSLPYGPLMRGLAVSWCYDRIEEGLSSLQNPSQAMVFTQGSRVIGRERLDPRAVLMSQGPTAVLHVGSIILSNAAGYGGRELIYDKGTIVHTGTGTEEVSLTGSHAGNNRFVIEITASGTVGTDGQYQLRKTPWTGSDWGTEAEVSSGEILVDGKIAVSNGFIFCFEVGQSVVAGDTYSWETAAYRVLNRRIRDAVIPVTVEIEVQTEDEAVGEGGYVDQLMLMFAHKRLTAELYDGHYEEVKEEMTSMSVTPVDQGEQRIYRIDLVIKYTGKVFMADVSPLITLTEYEDPEIYY</sequence>
<comment type="caution">
    <text evidence="1">The sequence shown here is derived from an EMBL/GenBank/DDBJ whole genome shotgun (WGS) entry which is preliminary data.</text>
</comment>
<dbReference type="Proteomes" id="UP000630660">
    <property type="component" value="Unassembled WGS sequence"/>
</dbReference>
<organism evidence="1 2">
    <name type="scientific">candidate division WOR-3 bacterium</name>
    <dbReference type="NCBI Taxonomy" id="2052148"/>
    <lineage>
        <taxon>Bacteria</taxon>
        <taxon>Bacteria division WOR-3</taxon>
    </lineage>
</organism>
<evidence type="ECO:0000313" key="1">
    <source>
        <dbReference type="EMBL" id="MBD3364555.1"/>
    </source>
</evidence>
<dbReference type="EMBL" id="WJKJ01000162">
    <property type="protein sequence ID" value="MBD3364555.1"/>
    <property type="molecule type" value="Genomic_DNA"/>
</dbReference>
<name>A0A9D5KAH1_UNCW3</name>
<reference evidence="1" key="1">
    <citation type="submission" date="2019-11" db="EMBL/GenBank/DDBJ databases">
        <title>Microbial mats filling the niche in hypersaline microbial mats.</title>
        <authorList>
            <person name="Wong H.L."/>
            <person name="Macleod F.I."/>
            <person name="White R.A. III"/>
            <person name="Burns B.P."/>
        </authorList>
    </citation>
    <scope>NUCLEOTIDE SEQUENCE</scope>
    <source>
        <strain evidence="1">Bin_327</strain>
    </source>
</reference>